<dbReference type="Gene3D" id="2.60.40.1240">
    <property type="match status" value="1"/>
</dbReference>
<dbReference type="InterPro" id="IPR029050">
    <property type="entry name" value="Immunoprotect_excell_Ig-like"/>
</dbReference>
<proteinExistence type="predicted"/>
<dbReference type="Proteomes" id="UP000269198">
    <property type="component" value="Unassembled WGS sequence"/>
</dbReference>
<dbReference type="RefSeq" id="WP_123200631.1">
    <property type="nucleotide sequence ID" value="NZ_RJMB01000005.1"/>
</dbReference>
<dbReference type="AlphaFoldDB" id="A0A3N0EDC5"/>
<reference evidence="3 4" key="1">
    <citation type="submission" date="2018-11" db="EMBL/GenBank/DDBJ databases">
        <title>The genome draft of YIM 96095.</title>
        <authorList>
            <person name="Tang S.-K."/>
            <person name="Chunyu W.-X."/>
            <person name="Feng Y.-Z."/>
        </authorList>
    </citation>
    <scope>NUCLEOTIDE SEQUENCE [LARGE SCALE GENOMIC DNA]</scope>
    <source>
        <strain evidence="3 4">YIM 96095</strain>
    </source>
</reference>
<evidence type="ECO:0000256" key="2">
    <source>
        <dbReference type="SAM" id="MobiDB-lite"/>
    </source>
</evidence>
<gene>
    <name evidence="3" type="ORF">EFW17_07845</name>
</gene>
<name>A0A3N0EDC5_9ACTN</name>
<dbReference type="EMBL" id="RJMB01000005">
    <property type="protein sequence ID" value="RNL85853.1"/>
    <property type="molecule type" value="Genomic_DNA"/>
</dbReference>
<sequence>MNPSHRSLPRLLRSAALCLLLLVLIGVVRAHQIEFDQRLAPIAYSGEAGEVVDASRFTIEVEGVEFGRDIAGGDFDHLTGAEADPDYVWMVVTVTVEATMEAMTIHEPVRLESGGDVYAGMVSSPLPAGAATNADELRAGIPVTGAVAFELPPDSIEDPALRVTAVTAGLGSDERLSSEAVVDLGLDEDELRGRVDDAAEVVEVAAGADERRAPAAPAGVTEEGATVD</sequence>
<keyword evidence="4" id="KW-1185">Reference proteome</keyword>
<evidence type="ECO:0000313" key="4">
    <source>
        <dbReference type="Proteomes" id="UP000269198"/>
    </source>
</evidence>
<dbReference type="OrthoDB" id="3431801at2"/>
<accession>A0A3N0EDC5</accession>
<feature type="region of interest" description="Disordered" evidence="2">
    <location>
        <begin position="206"/>
        <end position="228"/>
    </location>
</feature>
<protein>
    <recommendedName>
        <fullName evidence="5">DUF4352 domain-containing protein</fullName>
    </recommendedName>
</protein>
<keyword evidence="1" id="KW-0732">Signal</keyword>
<evidence type="ECO:0000256" key="1">
    <source>
        <dbReference type="ARBA" id="ARBA00022729"/>
    </source>
</evidence>
<organism evidence="3 4">
    <name type="scientific">Halostreptopolyspora alba</name>
    <dbReference type="NCBI Taxonomy" id="2487137"/>
    <lineage>
        <taxon>Bacteria</taxon>
        <taxon>Bacillati</taxon>
        <taxon>Actinomycetota</taxon>
        <taxon>Actinomycetes</taxon>
        <taxon>Streptosporangiales</taxon>
        <taxon>Nocardiopsidaceae</taxon>
        <taxon>Halostreptopolyspora</taxon>
    </lineage>
</organism>
<evidence type="ECO:0000313" key="3">
    <source>
        <dbReference type="EMBL" id="RNL85853.1"/>
    </source>
</evidence>
<evidence type="ECO:0008006" key="5">
    <source>
        <dbReference type="Google" id="ProtNLM"/>
    </source>
</evidence>
<comment type="caution">
    <text evidence="3">The sequence shown here is derived from an EMBL/GenBank/DDBJ whole genome shotgun (WGS) entry which is preliminary data.</text>
</comment>